<evidence type="ECO:0000313" key="6">
    <source>
        <dbReference type="EMBL" id="KIM95687.1"/>
    </source>
</evidence>
<organism evidence="6 7">
    <name type="scientific">Oidiodendron maius (strain Zn)</name>
    <dbReference type="NCBI Taxonomy" id="913774"/>
    <lineage>
        <taxon>Eukaryota</taxon>
        <taxon>Fungi</taxon>
        <taxon>Dikarya</taxon>
        <taxon>Ascomycota</taxon>
        <taxon>Pezizomycotina</taxon>
        <taxon>Leotiomycetes</taxon>
        <taxon>Leotiomycetes incertae sedis</taxon>
        <taxon>Myxotrichaceae</taxon>
        <taxon>Oidiodendron</taxon>
    </lineage>
</organism>
<name>A0A0C3D1C0_OIDMZ</name>
<proteinExistence type="predicted"/>
<dbReference type="EMBL" id="KN832886">
    <property type="protein sequence ID" value="KIM95687.1"/>
    <property type="molecule type" value="Genomic_DNA"/>
</dbReference>
<keyword evidence="5" id="KW-1133">Transmembrane helix</keyword>
<dbReference type="Gene3D" id="3.10.490.10">
    <property type="entry name" value="Gamma-glutamyl cyclotransferase-like"/>
    <property type="match status" value="1"/>
</dbReference>
<accession>A0A0C3D1C0</accession>
<feature type="active site" description="Proton acceptor" evidence="3">
    <location>
        <position position="105"/>
    </location>
</feature>
<feature type="binding site" evidence="4">
    <location>
        <position position="154"/>
    </location>
    <ligand>
        <name>substrate</name>
    </ligand>
</feature>
<dbReference type="InterPro" id="IPR013024">
    <property type="entry name" value="GGCT-like"/>
</dbReference>
<evidence type="ECO:0000256" key="4">
    <source>
        <dbReference type="PIRSR" id="PIRSR617939-2"/>
    </source>
</evidence>
<keyword evidence="2" id="KW-0456">Lyase</keyword>
<feature type="binding site" evidence="4">
    <location>
        <begin position="17"/>
        <end position="22"/>
    </location>
    <ligand>
        <name>substrate</name>
    </ligand>
</feature>
<sequence length="284" mass="31592">MEKTNVICRHSDHHVWYFAYGSNMSSKKFSSRGIVPLASARVRIPGWILACNIPGLPYSEPSFASIVPRNSTVQGRHSSIQSDPDVLGVAYLLTRKQYALVLGSEGGGTAYEDIEVDAIPIDLEDGQLTGPKVSVKTLGTAIERKPWPKTSKRYMEIVLEGSRELRLPGDYQKFLEHLPIYVPPQSARGKAGAAVFLALWGPVMTIMEKVTKATIYDSGAAPFWVIVFVRFMMWMIWFTHDVFFAPLFGSGDGWSEDAGTSSWRQTDEERQALVEKEASSILDV</sequence>
<dbReference type="InterPro" id="IPR017939">
    <property type="entry name" value="G-Glutamylcylcotransferase"/>
</dbReference>
<dbReference type="HOGENOM" id="CLU_030506_1_0_1"/>
<evidence type="ECO:0000256" key="2">
    <source>
        <dbReference type="ARBA" id="ARBA00023239"/>
    </source>
</evidence>
<dbReference type="PANTHER" id="PTHR12935:SF0">
    <property type="entry name" value="GAMMA-GLUTAMYLCYCLOTRANSFERASE"/>
    <property type="match status" value="1"/>
</dbReference>
<evidence type="ECO:0000256" key="1">
    <source>
        <dbReference type="ARBA" id="ARBA00012346"/>
    </source>
</evidence>
<dbReference type="CDD" id="cd06661">
    <property type="entry name" value="GGCT_like"/>
    <property type="match status" value="1"/>
</dbReference>
<keyword evidence="7" id="KW-1185">Reference proteome</keyword>
<evidence type="ECO:0000256" key="5">
    <source>
        <dbReference type="SAM" id="Phobius"/>
    </source>
</evidence>
<reference evidence="7" key="2">
    <citation type="submission" date="2015-01" db="EMBL/GenBank/DDBJ databases">
        <title>Evolutionary Origins and Diversification of the Mycorrhizal Mutualists.</title>
        <authorList>
            <consortium name="DOE Joint Genome Institute"/>
            <consortium name="Mycorrhizal Genomics Consortium"/>
            <person name="Kohler A."/>
            <person name="Kuo A."/>
            <person name="Nagy L.G."/>
            <person name="Floudas D."/>
            <person name="Copeland A."/>
            <person name="Barry K.W."/>
            <person name="Cichocki N."/>
            <person name="Veneault-Fourrey C."/>
            <person name="LaButti K."/>
            <person name="Lindquist E.A."/>
            <person name="Lipzen A."/>
            <person name="Lundell T."/>
            <person name="Morin E."/>
            <person name="Murat C."/>
            <person name="Riley R."/>
            <person name="Ohm R."/>
            <person name="Sun H."/>
            <person name="Tunlid A."/>
            <person name="Henrissat B."/>
            <person name="Grigoriev I.V."/>
            <person name="Hibbett D.S."/>
            <person name="Martin F."/>
        </authorList>
    </citation>
    <scope>NUCLEOTIDE SEQUENCE [LARGE SCALE GENOMIC DNA]</scope>
    <source>
        <strain evidence="7">Zn</strain>
    </source>
</reference>
<gene>
    <name evidence="6" type="ORF">OIDMADRAFT_33774</name>
</gene>
<keyword evidence="5" id="KW-0472">Membrane</keyword>
<dbReference type="InParanoid" id="A0A0C3D1C0"/>
<evidence type="ECO:0000313" key="7">
    <source>
        <dbReference type="Proteomes" id="UP000054321"/>
    </source>
</evidence>
<keyword evidence="5" id="KW-0812">Transmembrane</keyword>
<dbReference type="EC" id="4.3.2.9" evidence="1"/>
<dbReference type="PANTHER" id="PTHR12935">
    <property type="entry name" value="GAMMA-GLUTAMYLCYCLOTRANSFERASE"/>
    <property type="match status" value="1"/>
</dbReference>
<dbReference type="Proteomes" id="UP000054321">
    <property type="component" value="Unassembled WGS sequence"/>
</dbReference>
<dbReference type="GO" id="GO:0003839">
    <property type="term" value="F:gamma-glutamylcyclotransferase activity"/>
    <property type="evidence" value="ECO:0007669"/>
    <property type="project" value="UniProtKB-EC"/>
</dbReference>
<dbReference type="OrthoDB" id="2017317at2759"/>
<feature type="transmembrane region" description="Helical" evidence="5">
    <location>
        <begin position="219"/>
        <end position="238"/>
    </location>
</feature>
<reference evidence="6 7" key="1">
    <citation type="submission" date="2014-04" db="EMBL/GenBank/DDBJ databases">
        <authorList>
            <consortium name="DOE Joint Genome Institute"/>
            <person name="Kuo A."/>
            <person name="Martino E."/>
            <person name="Perotto S."/>
            <person name="Kohler A."/>
            <person name="Nagy L.G."/>
            <person name="Floudas D."/>
            <person name="Copeland A."/>
            <person name="Barry K.W."/>
            <person name="Cichocki N."/>
            <person name="Veneault-Fourrey C."/>
            <person name="LaButti K."/>
            <person name="Lindquist E.A."/>
            <person name="Lipzen A."/>
            <person name="Lundell T."/>
            <person name="Morin E."/>
            <person name="Murat C."/>
            <person name="Sun H."/>
            <person name="Tunlid A."/>
            <person name="Henrissat B."/>
            <person name="Grigoriev I.V."/>
            <person name="Hibbett D.S."/>
            <person name="Martin F."/>
            <person name="Nordberg H.P."/>
            <person name="Cantor M.N."/>
            <person name="Hua S.X."/>
        </authorList>
    </citation>
    <scope>NUCLEOTIDE SEQUENCE [LARGE SCALE GENOMIC DNA]</scope>
    <source>
        <strain evidence="6 7">Zn</strain>
    </source>
</reference>
<evidence type="ECO:0000256" key="3">
    <source>
        <dbReference type="PIRSR" id="PIRSR617939-1"/>
    </source>
</evidence>
<dbReference type="AlphaFoldDB" id="A0A0C3D1C0"/>
<dbReference type="STRING" id="913774.A0A0C3D1C0"/>
<protein>
    <recommendedName>
        <fullName evidence="1">gamma-glutamylcyclotransferase</fullName>
        <ecNumber evidence="1">4.3.2.9</ecNumber>
    </recommendedName>
</protein>